<evidence type="ECO:0000313" key="1">
    <source>
        <dbReference type="EMBL" id="EDP43478.1"/>
    </source>
</evidence>
<dbReference type="KEGG" id="mgl:MGL_2146"/>
<sequence length="173" mass="18962">MCDSSVYEYTQSMISVHQPSPSRSIKRKCHYDDDTVTDAPNPSTDGLCPQTAAQRTQSHLPGSDELAEFYPLPPNLNQAVLASVGVGGSKQRDLPMRAWGMWSYRTTPGLLQPPTSSSAVDSYSMDEDMTSISPRHGPHCQSIPQLSVRSFGPTSQLWAYCPDCHAFAKVPDN</sequence>
<accession>A8Q261</accession>
<gene>
    <name evidence="1" type="ORF">MGL_2146</name>
</gene>
<dbReference type="AlphaFoldDB" id="A8Q261"/>
<dbReference type="EMBL" id="AAYY01000007">
    <property type="protein sequence ID" value="EDP43478.1"/>
    <property type="molecule type" value="Genomic_DNA"/>
</dbReference>
<organism evidence="1 2">
    <name type="scientific">Malassezia globosa (strain ATCC MYA-4612 / CBS 7966)</name>
    <name type="common">Dandruff-associated fungus</name>
    <dbReference type="NCBI Taxonomy" id="425265"/>
    <lineage>
        <taxon>Eukaryota</taxon>
        <taxon>Fungi</taxon>
        <taxon>Dikarya</taxon>
        <taxon>Basidiomycota</taxon>
        <taxon>Ustilaginomycotina</taxon>
        <taxon>Malasseziomycetes</taxon>
        <taxon>Malasseziales</taxon>
        <taxon>Malasseziaceae</taxon>
        <taxon>Malassezia</taxon>
    </lineage>
</organism>
<protein>
    <submittedName>
        <fullName evidence="1">Uncharacterized protein</fullName>
    </submittedName>
</protein>
<name>A8Q261_MALGO</name>
<dbReference type="VEuPathDB" id="FungiDB:MGL_2146"/>
<reference evidence="1 2" key="1">
    <citation type="journal article" date="2007" name="Proc. Natl. Acad. Sci. U.S.A.">
        <title>Dandruff-associated Malassezia genomes reveal convergent and divergent virulence traits shared with plant and human fungal pathogens.</title>
        <authorList>
            <person name="Xu J."/>
            <person name="Saunders C.W."/>
            <person name="Hu P."/>
            <person name="Grant R.A."/>
            <person name="Boekhout T."/>
            <person name="Kuramae E.E."/>
            <person name="Kronstad J.W."/>
            <person name="Deangelis Y.M."/>
            <person name="Reeder N.L."/>
            <person name="Johnstone K.R."/>
            <person name="Leland M."/>
            <person name="Fieno A.M."/>
            <person name="Begley W.M."/>
            <person name="Sun Y."/>
            <person name="Lacey M.P."/>
            <person name="Chaudhary T."/>
            <person name="Keough T."/>
            <person name="Chu L."/>
            <person name="Sears R."/>
            <person name="Yuan B."/>
            <person name="Dawson T.L.Jr."/>
        </authorList>
    </citation>
    <scope>NUCLEOTIDE SEQUENCE [LARGE SCALE GENOMIC DNA]</scope>
    <source>
        <strain evidence="2">ATCC MYA-4612 / CBS 7966</strain>
    </source>
</reference>
<dbReference type="InParanoid" id="A8Q261"/>
<keyword evidence="2" id="KW-1185">Reference proteome</keyword>
<comment type="caution">
    <text evidence="1">The sequence shown here is derived from an EMBL/GenBank/DDBJ whole genome shotgun (WGS) entry which is preliminary data.</text>
</comment>
<dbReference type="RefSeq" id="XP_001730692.1">
    <property type="nucleotide sequence ID" value="XM_001730640.1"/>
</dbReference>
<dbReference type="Proteomes" id="UP000008837">
    <property type="component" value="Unassembled WGS sequence"/>
</dbReference>
<dbReference type="OMA" id="QLWAYCP"/>
<dbReference type="OrthoDB" id="3358293at2759"/>
<proteinExistence type="predicted"/>
<evidence type="ECO:0000313" key="2">
    <source>
        <dbReference type="Proteomes" id="UP000008837"/>
    </source>
</evidence>
<dbReference type="GeneID" id="5854988"/>